<accession>A0A1I9VYJ3</accession>
<keyword evidence="2" id="KW-1184">Jasmonic acid signaling pathway</keyword>
<protein>
    <recommendedName>
        <fullName evidence="2">Protein TIFY</fullName>
    </recommendedName>
    <alternativeName>
        <fullName evidence="2">Jasmonate ZIM domain-containing protein</fullName>
    </alternativeName>
</protein>
<dbReference type="GO" id="GO:0005634">
    <property type="term" value="C:nucleus"/>
    <property type="evidence" value="ECO:0007669"/>
    <property type="project" value="UniProtKB-SubCell"/>
</dbReference>
<keyword evidence="2" id="KW-0539">Nucleus</keyword>
<proteinExistence type="evidence at transcript level"/>
<dbReference type="PANTHER" id="PTHR33077:SF74">
    <property type="entry name" value="PROTEIN JAZ7"/>
    <property type="match status" value="1"/>
</dbReference>
<comment type="similarity">
    <text evidence="1 2">Belongs to the TIFY/JAZ family.</text>
</comment>
<evidence type="ECO:0000256" key="1">
    <source>
        <dbReference type="ARBA" id="ARBA00008614"/>
    </source>
</evidence>
<name>A0A1I9VYJ3_IPOBA</name>
<organism evidence="4">
    <name type="scientific">Ipomoea batatas</name>
    <name type="common">Sweet potato</name>
    <name type="synonym">Convolvulus batatas</name>
    <dbReference type="NCBI Taxonomy" id="4120"/>
    <lineage>
        <taxon>Eukaryota</taxon>
        <taxon>Viridiplantae</taxon>
        <taxon>Streptophyta</taxon>
        <taxon>Embryophyta</taxon>
        <taxon>Tracheophyta</taxon>
        <taxon>Spermatophyta</taxon>
        <taxon>Magnoliopsida</taxon>
        <taxon>eudicotyledons</taxon>
        <taxon>Gunneridae</taxon>
        <taxon>Pentapetalae</taxon>
        <taxon>asterids</taxon>
        <taxon>lamiids</taxon>
        <taxon>Solanales</taxon>
        <taxon>Convolvulaceae</taxon>
        <taxon>Ipomoeeae</taxon>
        <taxon>Ipomoea</taxon>
    </lineage>
</organism>
<dbReference type="InterPro" id="IPR018467">
    <property type="entry name" value="CCT_CS"/>
</dbReference>
<dbReference type="SMART" id="SM00979">
    <property type="entry name" value="TIFY"/>
    <property type="match status" value="1"/>
</dbReference>
<dbReference type="AlphaFoldDB" id="A0A1I9VYJ3"/>
<evidence type="ECO:0000256" key="2">
    <source>
        <dbReference type="RuleBase" id="RU369065"/>
    </source>
</evidence>
<dbReference type="InterPro" id="IPR040390">
    <property type="entry name" value="TIFY/JAZ"/>
</dbReference>
<comment type="subcellular location">
    <subcellularLocation>
        <location evidence="2">Nucleus</location>
    </subcellularLocation>
</comment>
<dbReference type="GO" id="GO:2000022">
    <property type="term" value="P:regulation of jasmonic acid mediated signaling pathway"/>
    <property type="evidence" value="ECO:0007669"/>
    <property type="project" value="UniProtKB-UniRule"/>
</dbReference>
<dbReference type="Pfam" id="PF06200">
    <property type="entry name" value="tify"/>
    <property type="match status" value="1"/>
</dbReference>
<dbReference type="InterPro" id="IPR010399">
    <property type="entry name" value="Tify_dom"/>
</dbReference>
<dbReference type="PROSITE" id="PS51320">
    <property type="entry name" value="TIFY"/>
    <property type="match status" value="1"/>
</dbReference>
<comment type="function">
    <text evidence="2">Repressor of jasmonate responses.</text>
</comment>
<dbReference type="GO" id="GO:0031347">
    <property type="term" value="P:regulation of defense response"/>
    <property type="evidence" value="ECO:0007669"/>
    <property type="project" value="UniProtKB-UniRule"/>
</dbReference>
<evidence type="ECO:0000259" key="3">
    <source>
        <dbReference type="PROSITE" id="PS51320"/>
    </source>
</evidence>
<reference evidence="4" key="1">
    <citation type="journal article" date="2016" name="PLoS Genet.">
        <title>The Sweet Potato NAC-Domain Transcription Factor IbNAC1 Is Dynamically Coordinated by the Activator IbbHLH3 and the Repressor IbbHLH4 to Reprogram the Defense Mechanism against Wounding.</title>
        <authorList>
            <person name="Chen S.P."/>
            <person name="Kuo C.H."/>
            <person name="Lu H.H."/>
            <person name="Lo H.S."/>
            <person name="Yeh K.W."/>
        </authorList>
    </citation>
    <scope>NUCLEOTIDE SEQUENCE</scope>
</reference>
<dbReference type="Pfam" id="PF09425">
    <property type="entry name" value="Jas_motif"/>
    <property type="match status" value="1"/>
</dbReference>
<feature type="domain" description="Tify" evidence="3">
    <location>
        <begin position="106"/>
        <end position="141"/>
    </location>
</feature>
<sequence length="229" mass="24977">MEKKQRSKKCKKLIDLNKEFHPQIPSVAAKQKWQPFGPFPCVLPPPLAPPSTYSVPATKNLVFGDLQPFRGASPTTASDGTPAANDLKTLPLLPTSSWKRCEIPSHEVAPSTMTIFYSGSVSAFHDISPEKVELVLGMAGGMNEVIGGGSEEIEGKRWNHQNPTCVYATDETATPPSSSSGTFYQSFAPGAIAMARKATLARFLEKRKHRLIHKKTYLQDGKVVPDLSL</sequence>
<evidence type="ECO:0000313" key="4">
    <source>
        <dbReference type="EMBL" id="APA19300.1"/>
    </source>
</evidence>
<dbReference type="PANTHER" id="PTHR33077">
    <property type="entry name" value="PROTEIN TIFY 4A-RELATED-RELATED"/>
    <property type="match status" value="1"/>
</dbReference>
<dbReference type="GO" id="GO:0009611">
    <property type="term" value="P:response to wounding"/>
    <property type="evidence" value="ECO:0007669"/>
    <property type="project" value="UniProtKB-UniRule"/>
</dbReference>
<reference evidence="4" key="2">
    <citation type="submission" date="2016-04" db="EMBL/GenBank/DDBJ databases">
        <authorList>
            <person name="Evans L.H."/>
            <person name="Alamgir A."/>
            <person name="Owens N."/>
            <person name="Weber N.D."/>
            <person name="Virtaneva K."/>
            <person name="Barbian K."/>
            <person name="Babar A."/>
            <person name="Rosenke K."/>
        </authorList>
    </citation>
    <scope>NUCLEOTIDE SEQUENCE</scope>
</reference>
<dbReference type="EMBL" id="KX147233">
    <property type="protein sequence ID" value="APA19300.1"/>
    <property type="molecule type" value="mRNA"/>
</dbReference>
<comment type="domain">
    <text evidence="2">The jas domain is required for interaction with COI1.</text>
</comment>